<evidence type="ECO:0000313" key="2">
    <source>
        <dbReference type="Proteomes" id="UP000466431"/>
    </source>
</evidence>
<organism evidence="1 2">
    <name type="scientific">Mycolicibacterium celeriflavum</name>
    <name type="common">Mycobacterium celeriflavum</name>
    <dbReference type="NCBI Taxonomy" id="1249101"/>
    <lineage>
        <taxon>Bacteria</taxon>
        <taxon>Bacillati</taxon>
        <taxon>Actinomycetota</taxon>
        <taxon>Actinomycetes</taxon>
        <taxon>Mycobacteriales</taxon>
        <taxon>Mycobacteriaceae</taxon>
        <taxon>Mycolicibacterium</taxon>
    </lineage>
</organism>
<accession>A0A7I7RCB2</accession>
<dbReference type="Proteomes" id="UP000466431">
    <property type="component" value="Chromosome"/>
</dbReference>
<dbReference type="EMBL" id="AP022591">
    <property type="protein sequence ID" value="BBY42168.1"/>
    <property type="molecule type" value="Genomic_DNA"/>
</dbReference>
<dbReference type="AlphaFoldDB" id="A0A7I7RCB2"/>
<proteinExistence type="predicted"/>
<keyword evidence="2" id="KW-1185">Reference proteome</keyword>
<gene>
    <name evidence="1" type="ORF">MCEL_04630</name>
</gene>
<evidence type="ECO:0008006" key="3">
    <source>
        <dbReference type="Google" id="ProtNLM"/>
    </source>
</evidence>
<sequence length="544" mass="60160">MKPIYVCSVPRVPIVETSKLAGFIDRVMEIASTRAPWHRRLWRGGTMELAQEFLMDGARPGARELAIAERRKHLMSALRTDHGIADFGKCIEAVAKEIKPDTDETSHAWIALRHHLEEMNGAYLTNWAEALDNPPHNRPVDTEGAARRITGHILGAGMHKNSLYSWLRDVQSKDQIVTPGDLLREADRRLKAPEKTYTFCVRVDKNPPFEINSSTARGWLTSSETATWKRAHAPDAKPVRHQGSFLVHTSAHDVNAAADAARDVIAHVRTKFQLGSRNSVGICSTMWSMEKHSGFPTLSTNRMINLTSFERLGRLQDLETADYLANTLALVEPLQTAAPHIAVMSGWSAVESLLVGPADADDIVAARRFSLIIAASLMRAEFTGLAKTYSAENDDAAAIAIAECPTNLERAKYFQKLACTRPDLALSNATDNLALQRVRPALRNPRQEITNITEILTREFTRLYRKRNMIVHGGQIRGANLHSISETITPLIGAGIDRIVHAELNFGVQPIQLSAIAEARVDYLGPTTTDVDGGLLDLLEHTAH</sequence>
<protein>
    <recommendedName>
        <fullName evidence="3">Integrase</fullName>
    </recommendedName>
</protein>
<evidence type="ECO:0000313" key="1">
    <source>
        <dbReference type="EMBL" id="BBY42168.1"/>
    </source>
</evidence>
<name>A0A7I7RCB2_MYCCF</name>
<dbReference type="KEGG" id="mcee:MCEL_04630"/>
<reference evidence="1 2" key="1">
    <citation type="journal article" date="2019" name="Emerg. Microbes Infect.">
        <title>Comprehensive subspecies identification of 175 nontuberculous mycobacteria species based on 7547 genomic profiles.</title>
        <authorList>
            <person name="Matsumoto Y."/>
            <person name="Kinjo T."/>
            <person name="Motooka D."/>
            <person name="Nabeya D."/>
            <person name="Jung N."/>
            <person name="Uechi K."/>
            <person name="Horii T."/>
            <person name="Iida T."/>
            <person name="Fujita J."/>
            <person name="Nakamura S."/>
        </authorList>
    </citation>
    <scope>NUCLEOTIDE SEQUENCE [LARGE SCALE GENOMIC DNA]</scope>
    <source>
        <strain evidence="1 2">JCM 18439</strain>
    </source>
</reference>